<dbReference type="GO" id="GO:0022857">
    <property type="term" value="F:transmembrane transporter activity"/>
    <property type="evidence" value="ECO:0007669"/>
    <property type="project" value="InterPro"/>
</dbReference>
<organism evidence="9 10">
    <name type="scientific">Gandjariella thermophila</name>
    <dbReference type="NCBI Taxonomy" id="1931992"/>
    <lineage>
        <taxon>Bacteria</taxon>
        <taxon>Bacillati</taxon>
        <taxon>Actinomycetota</taxon>
        <taxon>Actinomycetes</taxon>
        <taxon>Pseudonocardiales</taxon>
        <taxon>Pseudonocardiaceae</taxon>
        <taxon>Gandjariella</taxon>
    </lineage>
</organism>
<dbReference type="PANTHER" id="PTHR23513:SF6">
    <property type="entry name" value="MAJOR FACILITATOR SUPERFAMILY ASSOCIATED DOMAIN-CONTAINING PROTEIN"/>
    <property type="match status" value="1"/>
</dbReference>
<feature type="transmembrane region" description="Helical" evidence="7">
    <location>
        <begin position="316"/>
        <end position="336"/>
    </location>
</feature>
<feature type="transmembrane region" description="Helical" evidence="7">
    <location>
        <begin position="230"/>
        <end position="250"/>
    </location>
</feature>
<dbReference type="EMBL" id="BJFL01000085">
    <property type="protein sequence ID" value="GDY34043.1"/>
    <property type="molecule type" value="Genomic_DNA"/>
</dbReference>
<evidence type="ECO:0000259" key="8">
    <source>
        <dbReference type="PROSITE" id="PS50850"/>
    </source>
</evidence>
<keyword evidence="3" id="KW-1003">Cell membrane</keyword>
<comment type="caution">
    <text evidence="9">The sequence shown here is derived from an EMBL/GenBank/DDBJ whole genome shotgun (WGS) entry which is preliminary data.</text>
</comment>
<evidence type="ECO:0000313" key="9">
    <source>
        <dbReference type="EMBL" id="GDY34043.1"/>
    </source>
</evidence>
<evidence type="ECO:0000313" key="10">
    <source>
        <dbReference type="Proteomes" id="UP000298860"/>
    </source>
</evidence>
<feature type="domain" description="Major facilitator superfamily (MFS) profile" evidence="8">
    <location>
        <begin position="17"/>
        <end position="403"/>
    </location>
</feature>
<dbReference type="InterPro" id="IPR020846">
    <property type="entry name" value="MFS_dom"/>
</dbReference>
<dbReference type="AlphaFoldDB" id="A0A4D4JJF8"/>
<dbReference type="PANTHER" id="PTHR23513">
    <property type="entry name" value="INTEGRAL MEMBRANE EFFLUX PROTEIN-RELATED"/>
    <property type="match status" value="1"/>
</dbReference>
<feature type="transmembrane region" description="Helical" evidence="7">
    <location>
        <begin position="383"/>
        <end position="399"/>
    </location>
</feature>
<feature type="transmembrane region" description="Helical" evidence="7">
    <location>
        <begin position="262"/>
        <end position="280"/>
    </location>
</feature>
<evidence type="ECO:0000256" key="7">
    <source>
        <dbReference type="SAM" id="Phobius"/>
    </source>
</evidence>
<dbReference type="CDD" id="cd06173">
    <property type="entry name" value="MFS_MefA_like"/>
    <property type="match status" value="1"/>
</dbReference>
<dbReference type="Pfam" id="PF05977">
    <property type="entry name" value="MFS_3"/>
    <property type="match status" value="1"/>
</dbReference>
<feature type="transmembrane region" description="Helical" evidence="7">
    <location>
        <begin position="292"/>
        <end position="310"/>
    </location>
</feature>
<keyword evidence="4 7" id="KW-0812">Transmembrane</keyword>
<feature type="transmembrane region" description="Helical" evidence="7">
    <location>
        <begin position="357"/>
        <end position="377"/>
    </location>
</feature>
<evidence type="ECO:0000256" key="1">
    <source>
        <dbReference type="ARBA" id="ARBA00004651"/>
    </source>
</evidence>
<accession>A0A4D4JJF8</accession>
<keyword evidence="2" id="KW-0813">Transport</keyword>
<evidence type="ECO:0000256" key="4">
    <source>
        <dbReference type="ARBA" id="ARBA00022692"/>
    </source>
</evidence>
<dbReference type="GO" id="GO:0005886">
    <property type="term" value="C:plasma membrane"/>
    <property type="evidence" value="ECO:0007669"/>
    <property type="project" value="UniProtKB-SubCell"/>
</dbReference>
<feature type="transmembrane region" description="Helical" evidence="7">
    <location>
        <begin position="150"/>
        <end position="170"/>
    </location>
</feature>
<dbReference type="InterPro" id="IPR036259">
    <property type="entry name" value="MFS_trans_sf"/>
</dbReference>
<reference evidence="10" key="1">
    <citation type="submission" date="2019-04" db="EMBL/GenBank/DDBJ databases">
        <title>Draft genome sequence of Pseudonocardiaceae bacterium SL3-2-4.</title>
        <authorList>
            <person name="Ningsih F."/>
            <person name="Yokota A."/>
            <person name="Sakai Y."/>
            <person name="Nanatani K."/>
            <person name="Yabe S."/>
            <person name="Oetari A."/>
            <person name="Sjamsuridzal W."/>
        </authorList>
    </citation>
    <scope>NUCLEOTIDE SEQUENCE [LARGE SCALE GENOMIC DNA]</scope>
    <source>
        <strain evidence="10">SL3-2-4</strain>
    </source>
</reference>
<sequence length="423" mass="44963">MPTSPSAVNLPLSKYRNFNAVLGSAAVSSLGDGVRLAALPLLVVTITSDPVAVSGVAIANRLPWIFVALFSGAIADRYRRRTLIIVVDAARATVVLALAALIFLHADTLTMVYVVAVGLGIGETLFDSASQGFLPDLVPAEHLSRANSRLFTVRMVGSNFLGPTIGSWLFGISRMVPFIADSISFAVGSMLVGTVKNQETHQPQGKRKSLLHDVRAGISWLWRHPLIRSFAIVVTLVNFTQSASQSLLVLLAVDDLGISKNAYGLLLTAGGVGGFIGGMLSPRIGDRLGVPYILWPAIALTCPLFFVMAWTRQPVMLGAALASNAFLGILANVQMISLRQRLVPRNYLGRVGSVNQFLSFGLAIPIGALAAGLLAHWTSVRTVYLAAAVAVLVLSLGVMRQMRPAAIKQAIAEVENEPAGESY</sequence>
<comment type="subcellular location">
    <subcellularLocation>
        <location evidence="1">Cell membrane</location>
        <topology evidence="1">Multi-pass membrane protein</topology>
    </subcellularLocation>
</comment>
<gene>
    <name evidence="9" type="ORF">GTS_56760</name>
</gene>
<feature type="transmembrane region" description="Helical" evidence="7">
    <location>
        <begin position="51"/>
        <end position="70"/>
    </location>
</feature>
<dbReference type="Proteomes" id="UP000298860">
    <property type="component" value="Unassembled WGS sequence"/>
</dbReference>
<protein>
    <recommendedName>
        <fullName evidence="8">Major facilitator superfamily (MFS) profile domain-containing protein</fullName>
    </recommendedName>
</protein>
<keyword evidence="5 7" id="KW-1133">Transmembrane helix</keyword>
<keyword evidence="6 7" id="KW-0472">Membrane</keyword>
<name>A0A4D4JJF8_9PSEU</name>
<evidence type="ECO:0000256" key="3">
    <source>
        <dbReference type="ARBA" id="ARBA00022475"/>
    </source>
</evidence>
<dbReference type="InterPro" id="IPR010290">
    <property type="entry name" value="TM_effector"/>
</dbReference>
<evidence type="ECO:0000256" key="6">
    <source>
        <dbReference type="ARBA" id="ARBA00023136"/>
    </source>
</evidence>
<dbReference type="Gene3D" id="1.20.1250.20">
    <property type="entry name" value="MFS general substrate transporter like domains"/>
    <property type="match status" value="1"/>
</dbReference>
<dbReference type="PROSITE" id="PS50850">
    <property type="entry name" value="MFS"/>
    <property type="match status" value="1"/>
</dbReference>
<evidence type="ECO:0000256" key="2">
    <source>
        <dbReference type="ARBA" id="ARBA00022448"/>
    </source>
</evidence>
<proteinExistence type="predicted"/>
<dbReference type="SUPFAM" id="SSF103473">
    <property type="entry name" value="MFS general substrate transporter"/>
    <property type="match status" value="1"/>
</dbReference>
<evidence type="ECO:0000256" key="5">
    <source>
        <dbReference type="ARBA" id="ARBA00022989"/>
    </source>
</evidence>
<keyword evidence="10" id="KW-1185">Reference proteome</keyword>